<dbReference type="AlphaFoldDB" id="A0A5E7HI08"/>
<sequence>MIQAKARRRLNLSQEGVLWRIALAHLGTLGLHQKVVGLLQDFGPKPSRSPIENLRREWMGEDVLYVLEKAFAEAGTGMPMLDTLPEHIALLSCHSQHLADGLLHFLPLKELTSELRGYRLEHDLGM</sequence>
<protein>
    <submittedName>
        <fullName evidence="1">Uncharacterized protein</fullName>
    </submittedName>
</protein>
<reference evidence="1 2" key="1">
    <citation type="submission" date="2019-09" db="EMBL/GenBank/DDBJ databases">
        <authorList>
            <person name="Chandra G."/>
            <person name="Truman W A."/>
        </authorList>
    </citation>
    <scope>NUCLEOTIDE SEQUENCE [LARGE SCALE GENOMIC DNA]</scope>
    <source>
        <strain evidence="1">PS847</strain>
    </source>
</reference>
<dbReference type="RefSeq" id="WP_150635277.1">
    <property type="nucleotide sequence ID" value="NZ_CABVIC010000001.1"/>
</dbReference>
<gene>
    <name evidence="1" type="ORF">PS847_00929</name>
</gene>
<name>A0A5E7HI08_PSEFL</name>
<evidence type="ECO:0000313" key="2">
    <source>
        <dbReference type="Proteomes" id="UP000326067"/>
    </source>
</evidence>
<evidence type="ECO:0000313" key="1">
    <source>
        <dbReference type="EMBL" id="VVO63578.1"/>
    </source>
</evidence>
<proteinExistence type="predicted"/>
<accession>A0A5E7HI08</accession>
<dbReference type="Proteomes" id="UP000326067">
    <property type="component" value="Unassembled WGS sequence"/>
</dbReference>
<organism evidence="1 2">
    <name type="scientific">Pseudomonas fluorescens</name>
    <dbReference type="NCBI Taxonomy" id="294"/>
    <lineage>
        <taxon>Bacteria</taxon>
        <taxon>Pseudomonadati</taxon>
        <taxon>Pseudomonadota</taxon>
        <taxon>Gammaproteobacteria</taxon>
        <taxon>Pseudomonadales</taxon>
        <taxon>Pseudomonadaceae</taxon>
        <taxon>Pseudomonas</taxon>
    </lineage>
</organism>
<dbReference type="EMBL" id="CABVIC010000001">
    <property type="protein sequence ID" value="VVO63578.1"/>
    <property type="molecule type" value="Genomic_DNA"/>
</dbReference>